<dbReference type="InterPro" id="IPR036388">
    <property type="entry name" value="WH-like_DNA-bd_sf"/>
</dbReference>
<keyword evidence="5" id="KW-0010">Activator</keyword>
<comment type="similarity">
    <text evidence="1">Belongs to the LysR transcriptional regulatory family.</text>
</comment>
<keyword evidence="4" id="KW-0238">DNA-binding</keyword>
<dbReference type="GO" id="GO:0003700">
    <property type="term" value="F:DNA-binding transcription factor activity"/>
    <property type="evidence" value="ECO:0007669"/>
    <property type="project" value="InterPro"/>
</dbReference>
<proteinExistence type="inferred from homology"/>
<dbReference type="PRINTS" id="PR00039">
    <property type="entry name" value="HTHLYSR"/>
</dbReference>
<keyword evidence="3" id="KW-0805">Transcription regulation</keyword>
<evidence type="ECO:0000256" key="5">
    <source>
        <dbReference type="ARBA" id="ARBA00023159"/>
    </source>
</evidence>
<evidence type="ECO:0000256" key="3">
    <source>
        <dbReference type="ARBA" id="ARBA00023015"/>
    </source>
</evidence>
<dbReference type="PANTHER" id="PTHR30118">
    <property type="entry name" value="HTH-TYPE TRANSCRIPTIONAL REGULATOR LEUO-RELATED"/>
    <property type="match status" value="1"/>
</dbReference>
<dbReference type="GO" id="GO:0003677">
    <property type="term" value="F:DNA binding"/>
    <property type="evidence" value="ECO:0007669"/>
    <property type="project" value="UniProtKB-KW"/>
</dbReference>
<feature type="region of interest" description="Disordered" evidence="7">
    <location>
        <begin position="67"/>
        <end position="91"/>
    </location>
</feature>
<dbReference type="Pfam" id="PF00126">
    <property type="entry name" value="HTH_1"/>
    <property type="match status" value="1"/>
</dbReference>
<protein>
    <submittedName>
        <fullName evidence="9">LysR family transcriptional regulator</fullName>
    </submittedName>
</protein>
<dbReference type="RefSeq" id="WP_125844593.1">
    <property type="nucleotide sequence ID" value="NZ_JBMQED010000013.1"/>
</dbReference>
<evidence type="ECO:0000313" key="9">
    <source>
        <dbReference type="EMBL" id="RSB81467.1"/>
    </source>
</evidence>
<evidence type="ECO:0000256" key="6">
    <source>
        <dbReference type="ARBA" id="ARBA00023163"/>
    </source>
</evidence>
<evidence type="ECO:0000256" key="4">
    <source>
        <dbReference type="ARBA" id="ARBA00023125"/>
    </source>
</evidence>
<accession>A0A427N3P9</accession>
<keyword evidence="6" id="KW-0804">Transcription</keyword>
<reference evidence="9 10" key="1">
    <citation type="submission" date="2018-11" db="EMBL/GenBank/DDBJ databases">
        <authorList>
            <person name="Huo Y."/>
        </authorList>
    </citation>
    <scope>NUCLEOTIDE SEQUENCE [LARGE SCALE GENOMIC DNA]</scope>
    <source>
        <strain evidence="9 10">DSM 30132</strain>
    </source>
</reference>
<evidence type="ECO:0000256" key="7">
    <source>
        <dbReference type="SAM" id="MobiDB-lite"/>
    </source>
</evidence>
<feature type="compositionally biased region" description="Basic and acidic residues" evidence="7">
    <location>
        <begin position="67"/>
        <end position="84"/>
    </location>
</feature>
<sequence>MHEIDFRRVDLNLLVVFETVMRERHVGRSGEALGLTQPAVSHALSRLRQLLGDPLFIRHAGGVRPDAARRSAERANHARTDGRCAPHWSRPAPSIPATRFAPFRSGARTIRTWY</sequence>
<evidence type="ECO:0000256" key="1">
    <source>
        <dbReference type="ARBA" id="ARBA00009437"/>
    </source>
</evidence>
<keyword evidence="2" id="KW-0536">Nodulation</keyword>
<evidence type="ECO:0000313" key="10">
    <source>
        <dbReference type="Proteomes" id="UP000277279"/>
    </source>
</evidence>
<dbReference type="Proteomes" id="UP000277279">
    <property type="component" value="Unassembled WGS sequence"/>
</dbReference>
<dbReference type="EMBL" id="RJJT01000005">
    <property type="protein sequence ID" value="RSB81467.1"/>
    <property type="molecule type" value="Genomic_DNA"/>
</dbReference>
<dbReference type="PANTHER" id="PTHR30118:SF15">
    <property type="entry name" value="TRANSCRIPTIONAL REGULATORY PROTEIN"/>
    <property type="match status" value="1"/>
</dbReference>
<feature type="domain" description="HTH lysR-type" evidence="8">
    <location>
        <begin position="9"/>
        <end position="66"/>
    </location>
</feature>
<evidence type="ECO:0000256" key="2">
    <source>
        <dbReference type="ARBA" id="ARBA00022458"/>
    </source>
</evidence>
<dbReference type="PROSITE" id="PS50931">
    <property type="entry name" value="HTH_LYSR"/>
    <property type="match status" value="1"/>
</dbReference>
<comment type="caution">
    <text evidence="9">The sequence shown here is derived from an EMBL/GenBank/DDBJ whole genome shotgun (WGS) entry which is preliminary data.</text>
</comment>
<dbReference type="OrthoDB" id="8455878at2"/>
<dbReference type="SUPFAM" id="SSF46785">
    <property type="entry name" value="Winged helix' DNA-binding domain"/>
    <property type="match status" value="1"/>
</dbReference>
<dbReference type="InterPro" id="IPR036390">
    <property type="entry name" value="WH_DNA-bd_sf"/>
</dbReference>
<dbReference type="Gene3D" id="1.10.10.10">
    <property type="entry name" value="Winged helix-like DNA-binding domain superfamily/Winged helix DNA-binding domain"/>
    <property type="match status" value="1"/>
</dbReference>
<gene>
    <name evidence="9" type="ORF">EFD55_09520</name>
</gene>
<dbReference type="InterPro" id="IPR000847">
    <property type="entry name" value="LysR_HTH_N"/>
</dbReference>
<name>A0A427N3P9_9HYPH</name>
<organism evidence="9 10">
    <name type="scientific">Rhizobium pisi</name>
    <dbReference type="NCBI Taxonomy" id="574561"/>
    <lineage>
        <taxon>Bacteria</taxon>
        <taxon>Pseudomonadati</taxon>
        <taxon>Pseudomonadota</taxon>
        <taxon>Alphaproteobacteria</taxon>
        <taxon>Hyphomicrobiales</taxon>
        <taxon>Rhizobiaceae</taxon>
        <taxon>Rhizobium/Agrobacterium group</taxon>
        <taxon>Rhizobium</taxon>
    </lineage>
</organism>
<evidence type="ECO:0000259" key="8">
    <source>
        <dbReference type="PROSITE" id="PS50931"/>
    </source>
</evidence>
<dbReference type="AlphaFoldDB" id="A0A427N3P9"/>
<dbReference type="InterPro" id="IPR050389">
    <property type="entry name" value="LysR-type_TF"/>
</dbReference>